<proteinExistence type="predicted"/>
<dbReference type="AlphaFoldDB" id="A0A9J6RRA7"/>
<gene>
    <name evidence="1" type="ORF">O0V09_15855</name>
</gene>
<dbReference type="RefSeq" id="WP_258332716.1">
    <property type="nucleotide sequence ID" value="NZ_JAPTGG010000015.1"/>
</dbReference>
<name>A0A9J6RRA7_9GAMM</name>
<dbReference type="Proteomes" id="UP001069090">
    <property type="component" value="Unassembled WGS sequence"/>
</dbReference>
<evidence type="ECO:0000313" key="1">
    <source>
        <dbReference type="EMBL" id="MCZ0866687.1"/>
    </source>
</evidence>
<keyword evidence="2" id="KW-1185">Reference proteome</keyword>
<protein>
    <submittedName>
        <fullName evidence="1">Uncharacterized protein</fullName>
    </submittedName>
</protein>
<comment type="caution">
    <text evidence="1">The sequence shown here is derived from an EMBL/GenBank/DDBJ whole genome shotgun (WGS) entry which is preliminary data.</text>
</comment>
<dbReference type="Gene3D" id="2.60.120.200">
    <property type="match status" value="1"/>
</dbReference>
<dbReference type="EMBL" id="JAPTGG010000015">
    <property type="protein sequence ID" value="MCZ0866687.1"/>
    <property type="molecule type" value="Genomic_DNA"/>
</dbReference>
<sequence>MKTLTPALLSCVLINSSLGGVIFESDFSADTGYTINSINLFETSNVPTGWDAVKASENSSIEVKSGEGLNGKNALKLTWDPNSSQPTIRLMKHLTGNKNTGYDELYIRYHVRFPDSFKAGDGTSSVPYWKWGRLWQNTSPTLDATWTENREDSFYVVWNFAGSPTYGIDTNVVVSANTGSNLAFGSAGGERYNIDYYNGITDFTKASGFFQSIGNGAWEIDWINNKGHFITYGTSQSQTWHTIEYHIKLATNATSNDGVWEMWFDGVKQGDWVRIIENGGAPKLTGIPTTKHGSGFNFFVFFDNMYAWNKDWGQSGVDGFIYVNDVVVSDSYIGPDYRVGANIGPATITLPPPKVNK</sequence>
<organism evidence="1 2">
    <name type="scientific">Dasania phycosphaerae</name>
    <dbReference type="NCBI Taxonomy" id="2950436"/>
    <lineage>
        <taxon>Bacteria</taxon>
        <taxon>Pseudomonadati</taxon>
        <taxon>Pseudomonadota</taxon>
        <taxon>Gammaproteobacteria</taxon>
        <taxon>Cellvibrionales</taxon>
        <taxon>Spongiibacteraceae</taxon>
        <taxon>Dasania</taxon>
    </lineage>
</organism>
<accession>A0A9J6RRA7</accession>
<evidence type="ECO:0000313" key="2">
    <source>
        <dbReference type="Proteomes" id="UP001069090"/>
    </source>
</evidence>
<reference evidence="1 2" key="1">
    <citation type="submission" date="2022-12" db="EMBL/GenBank/DDBJ databases">
        <title>Dasania phycosphaerae sp. nov., isolated from particulate material of the south coast of Korea.</title>
        <authorList>
            <person name="Jiang Y."/>
        </authorList>
    </citation>
    <scope>NUCLEOTIDE SEQUENCE [LARGE SCALE GENOMIC DNA]</scope>
    <source>
        <strain evidence="1 2">GY-19</strain>
    </source>
</reference>